<proteinExistence type="inferred from homology"/>
<evidence type="ECO:0000256" key="6">
    <source>
        <dbReference type="ARBA" id="ARBA00023212"/>
    </source>
</evidence>
<dbReference type="PANTHER" id="PTHR21281:SF0">
    <property type="entry name" value="CYTOCHROME B5 DOMAIN-CONTAINING PROTEIN 1"/>
    <property type="match status" value="1"/>
</dbReference>
<evidence type="ECO:0000313" key="13">
    <source>
        <dbReference type="Proteomes" id="UP001458880"/>
    </source>
</evidence>
<keyword evidence="6" id="KW-0206">Cytoskeleton</keyword>
<dbReference type="GO" id="GO:0046872">
    <property type="term" value="F:metal ion binding"/>
    <property type="evidence" value="ECO:0007669"/>
    <property type="project" value="UniProtKB-KW"/>
</dbReference>
<organism evidence="12 13">
    <name type="scientific">Popillia japonica</name>
    <name type="common">Japanese beetle</name>
    <dbReference type="NCBI Taxonomy" id="7064"/>
    <lineage>
        <taxon>Eukaryota</taxon>
        <taxon>Metazoa</taxon>
        <taxon>Ecdysozoa</taxon>
        <taxon>Arthropoda</taxon>
        <taxon>Hexapoda</taxon>
        <taxon>Insecta</taxon>
        <taxon>Pterygota</taxon>
        <taxon>Neoptera</taxon>
        <taxon>Endopterygota</taxon>
        <taxon>Coleoptera</taxon>
        <taxon>Polyphaga</taxon>
        <taxon>Scarabaeiformia</taxon>
        <taxon>Scarabaeidae</taxon>
        <taxon>Rutelinae</taxon>
        <taxon>Popillia</taxon>
    </lineage>
</organism>
<evidence type="ECO:0000256" key="3">
    <source>
        <dbReference type="ARBA" id="ARBA00022617"/>
    </source>
</evidence>
<evidence type="ECO:0000256" key="10">
    <source>
        <dbReference type="ARBA" id="ARBA00046139"/>
    </source>
</evidence>
<comment type="caution">
    <text evidence="12">The sequence shown here is derived from an EMBL/GenBank/DDBJ whole genome shotgun (WGS) entry which is preliminary data.</text>
</comment>
<keyword evidence="4" id="KW-0479">Metal-binding</keyword>
<dbReference type="InterPro" id="IPR036400">
    <property type="entry name" value="Cyt_B5-like_heme/steroid_sf"/>
</dbReference>
<evidence type="ECO:0000256" key="9">
    <source>
        <dbReference type="ARBA" id="ARBA00040649"/>
    </source>
</evidence>
<keyword evidence="13" id="KW-1185">Reference proteome</keyword>
<evidence type="ECO:0000256" key="4">
    <source>
        <dbReference type="ARBA" id="ARBA00022723"/>
    </source>
</evidence>
<dbReference type="InterPro" id="IPR001199">
    <property type="entry name" value="Cyt_B5-like_heme/steroid-bd"/>
</dbReference>
<comment type="function">
    <text evidence="10">Radial spoke stalk protein that binds heme under oxidizing conditions. Required for the coordinated beating of multiple cilia maybe by functioning in a redox signaling pathway.</text>
</comment>
<gene>
    <name evidence="12" type="ORF">QE152_g9644</name>
</gene>
<evidence type="ECO:0000259" key="11">
    <source>
        <dbReference type="PROSITE" id="PS50255"/>
    </source>
</evidence>
<dbReference type="PROSITE" id="PS50255">
    <property type="entry name" value="CYTOCHROME_B5_2"/>
    <property type="match status" value="1"/>
</dbReference>
<keyword evidence="3" id="KW-0349">Heme</keyword>
<comment type="subcellular location">
    <subcellularLocation>
        <location evidence="1">Cytoplasm</location>
        <location evidence="1">Cytoskeleton</location>
        <location evidence="1">Cilium axoneme</location>
    </subcellularLocation>
</comment>
<evidence type="ECO:0000256" key="7">
    <source>
        <dbReference type="ARBA" id="ARBA00023273"/>
    </source>
</evidence>
<feature type="domain" description="Cytochrome b5 heme-binding" evidence="11">
    <location>
        <begin position="46"/>
        <end position="111"/>
    </location>
</feature>
<dbReference type="Proteomes" id="UP001458880">
    <property type="component" value="Unassembled WGS sequence"/>
</dbReference>
<sequence>MSTPGYSKLSVLKDVNQFKAVDSHHQLFSAFKIKPDYSNIVLPENPIYIAPFEVVVHNKPDDCWVSFLGKVFNVTPLIDEYKDQECIRPLLAFAGKDISHWFDAKTGDIQHHIHPITGARVPYCPHGRIPHVEIQVPSTKWKALPHKPWWFDNKRYMIGLLTKRVRPVRIVNTLICKEVYLDVCCEDTITRIMERYSIFNSDSSSYTWRCNDKNLKMDQTLEENGILDERDEFSRLGLPPNLYVPAIFLYYNDDFIYEEE</sequence>
<dbReference type="SUPFAM" id="SSF55856">
    <property type="entry name" value="Cytochrome b5-like heme/steroid binding domain"/>
    <property type="match status" value="1"/>
</dbReference>
<dbReference type="SMART" id="SM01117">
    <property type="entry name" value="Cyt-b5"/>
    <property type="match status" value="1"/>
</dbReference>
<dbReference type="Pfam" id="PF00173">
    <property type="entry name" value="Cyt-b5"/>
    <property type="match status" value="1"/>
</dbReference>
<evidence type="ECO:0000256" key="1">
    <source>
        <dbReference type="ARBA" id="ARBA00004430"/>
    </source>
</evidence>
<reference evidence="12 13" key="1">
    <citation type="journal article" date="2024" name="BMC Genomics">
        <title>De novo assembly and annotation of Popillia japonica's genome with initial clues to its potential as an invasive pest.</title>
        <authorList>
            <person name="Cucini C."/>
            <person name="Boschi S."/>
            <person name="Funari R."/>
            <person name="Cardaioli E."/>
            <person name="Iannotti N."/>
            <person name="Marturano G."/>
            <person name="Paoli F."/>
            <person name="Bruttini M."/>
            <person name="Carapelli A."/>
            <person name="Frati F."/>
            <person name="Nardi F."/>
        </authorList>
    </citation>
    <scope>NUCLEOTIDE SEQUENCE [LARGE SCALE GENOMIC DNA]</scope>
    <source>
        <strain evidence="12">DMR45628</strain>
    </source>
</reference>
<keyword evidence="2" id="KW-0963">Cytoplasm</keyword>
<dbReference type="AlphaFoldDB" id="A0AAW1LW90"/>
<dbReference type="PANTHER" id="PTHR21281">
    <property type="entry name" value="CYTOCHROME B5 DOMAIN-CONTAINING PROTEIN 1"/>
    <property type="match status" value="1"/>
</dbReference>
<keyword evidence="7" id="KW-0966">Cell projection</keyword>
<evidence type="ECO:0000256" key="8">
    <source>
        <dbReference type="ARBA" id="ARBA00038168"/>
    </source>
</evidence>
<protein>
    <recommendedName>
        <fullName evidence="9">Cytochrome b5 domain-containing protein 1</fullName>
    </recommendedName>
</protein>
<evidence type="ECO:0000256" key="2">
    <source>
        <dbReference type="ARBA" id="ARBA00022490"/>
    </source>
</evidence>
<accession>A0AAW1LW90</accession>
<dbReference type="EMBL" id="JASPKY010000083">
    <property type="protein sequence ID" value="KAK9738701.1"/>
    <property type="molecule type" value="Genomic_DNA"/>
</dbReference>
<name>A0AAW1LW90_POPJA</name>
<evidence type="ECO:0000313" key="12">
    <source>
        <dbReference type="EMBL" id="KAK9738701.1"/>
    </source>
</evidence>
<dbReference type="GO" id="GO:0005930">
    <property type="term" value="C:axoneme"/>
    <property type="evidence" value="ECO:0007669"/>
    <property type="project" value="UniProtKB-SubCell"/>
</dbReference>
<dbReference type="Gene3D" id="3.10.120.10">
    <property type="entry name" value="Cytochrome b5-like heme/steroid binding domain"/>
    <property type="match status" value="1"/>
</dbReference>
<dbReference type="InterPro" id="IPR052320">
    <property type="entry name" value="Cytochrome_b5_domain"/>
</dbReference>
<evidence type="ECO:0000256" key="5">
    <source>
        <dbReference type="ARBA" id="ARBA00023004"/>
    </source>
</evidence>
<comment type="similarity">
    <text evidence="8">Belongs to the cytochrome b5 family.</text>
</comment>
<keyword evidence="5" id="KW-0408">Iron</keyword>